<evidence type="ECO:0000313" key="2">
    <source>
        <dbReference type="EMBL" id="GHE95214.1"/>
    </source>
</evidence>
<dbReference type="Pfam" id="PF13560">
    <property type="entry name" value="HTH_31"/>
    <property type="match status" value="1"/>
</dbReference>
<dbReference type="SMART" id="SM00530">
    <property type="entry name" value="HTH_XRE"/>
    <property type="match status" value="1"/>
</dbReference>
<dbReference type="Gene3D" id="3.30.450.180">
    <property type="match status" value="1"/>
</dbReference>
<evidence type="ECO:0000313" key="3">
    <source>
        <dbReference type="Proteomes" id="UP000641386"/>
    </source>
</evidence>
<dbReference type="PANTHER" id="PTHR35010">
    <property type="entry name" value="BLL4672 PROTEIN-RELATED"/>
    <property type="match status" value="1"/>
</dbReference>
<dbReference type="EMBL" id="BNBC01000033">
    <property type="protein sequence ID" value="GHE95214.1"/>
    <property type="molecule type" value="Genomic_DNA"/>
</dbReference>
<dbReference type="CDD" id="cd00093">
    <property type="entry name" value="HTH_XRE"/>
    <property type="match status" value="1"/>
</dbReference>
<comment type="caution">
    <text evidence="2">The sequence shown here is derived from an EMBL/GenBank/DDBJ whole genome shotgun (WGS) entry which is preliminary data.</text>
</comment>
<sequence length="294" mass="32510">MTESAEMSKEGVMSFLRSRREQLSPEQVGLPSFGRRRTPGLRREELAALAGMSVEYLERLELGRDTNPSHAVLAALAEALRLSDGEKRHLAMLVMKRHSAGLFPAPRPVSDETRPTVRTLLNQLDPTPACVFGPICNVVAWNSAWETMVRPLGFLDEDSPNLIRYHFLNPMARRIFTESNWAARADEMIGLLPAARPDWGGAEEFRALIDDVNVAPDFTSRWVAYPVVDTRPCGATLSHPVIGIMNIITEVLLVGEAGQRLEMWLLVDERTAAAIKASATPRPPRRPIEGSAPG</sequence>
<accession>A0A919A9E7</accession>
<dbReference type="GO" id="GO:0003677">
    <property type="term" value="F:DNA binding"/>
    <property type="evidence" value="ECO:0007669"/>
    <property type="project" value="InterPro"/>
</dbReference>
<dbReference type="InterPro" id="IPR041413">
    <property type="entry name" value="MLTR_LBD"/>
</dbReference>
<evidence type="ECO:0000259" key="1">
    <source>
        <dbReference type="PROSITE" id="PS50943"/>
    </source>
</evidence>
<dbReference type="Gene3D" id="1.10.260.40">
    <property type="entry name" value="lambda repressor-like DNA-binding domains"/>
    <property type="match status" value="1"/>
</dbReference>
<gene>
    <name evidence="2" type="ORF">GCM10014715_59340</name>
</gene>
<dbReference type="InterPro" id="IPR001387">
    <property type="entry name" value="Cro/C1-type_HTH"/>
</dbReference>
<proteinExistence type="predicted"/>
<dbReference type="SUPFAM" id="SSF47413">
    <property type="entry name" value="lambda repressor-like DNA-binding domains"/>
    <property type="match status" value="1"/>
</dbReference>
<dbReference type="InterPro" id="IPR010982">
    <property type="entry name" value="Lambda_DNA-bd_dom_sf"/>
</dbReference>
<dbReference type="Pfam" id="PF17765">
    <property type="entry name" value="MLTR_LBD"/>
    <property type="match status" value="1"/>
</dbReference>
<keyword evidence="3" id="KW-1185">Reference proteome</keyword>
<organism evidence="2 3">
    <name type="scientific">Streptomyces spiralis</name>
    <dbReference type="NCBI Taxonomy" id="66376"/>
    <lineage>
        <taxon>Bacteria</taxon>
        <taxon>Bacillati</taxon>
        <taxon>Actinomycetota</taxon>
        <taxon>Actinomycetes</taxon>
        <taxon>Kitasatosporales</taxon>
        <taxon>Streptomycetaceae</taxon>
        <taxon>Streptomyces</taxon>
    </lineage>
</organism>
<dbReference type="Proteomes" id="UP000641386">
    <property type="component" value="Unassembled WGS sequence"/>
</dbReference>
<name>A0A919A9E7_9ACTN</name>
<dbReference type="AlphaFoldDB" id="A0A919A9E7"/>
<protein>
    <submittedName>
        <fullName evidence="2">Transcriptional regulator</fullName>
    </submittedName>
</protein>
<feature type="domain" description="HTH cro/C1-type" evidence="1">
    <location>
        <begin position="40"/>
        <end position="87"/>
    </location>
</feature>
<reference evidence="2" key="1">
    <citation type="journal article" date="2014" name="Int. J. Syst. Evol. Microbiol.">
        <title>Complete genome sequence of Corynebacterium casei LMG S-19264T (=DSM 44701T), isolated from a smear-ripened cheese.</title>
        <authorList>
            <consortium name="US DOE Joint Genome Institute (JGI-PGF)"/>
            <person name="Walter F."/>
            <person name="Albersmeier A."/>
            <person name="Kalinowski J."/>
            <person name="Ruckert C."/>
        </authorList>
    </citation>
    <scope>NUCLEOTIDE SEQUENCE</scope>
    <source>
        <strain evidence="2">JCM 3302</strain>
    </source>
</reference>
<reference evidence="2" key="2">
    <citation type="submission" date="2020-09" db="EMBL/GenBank/DDBJ databases">
        <authorList>
            <person name="Sun Q."/>
            <person name="Ohkuma M."/>
        </authorList>
    </citation>
    <scope>NUCLEOTIDE SEQUENCE</scope>
    <source>
        <strain evidence="2">JCM 3302</strain>
    </source>
</reference>
<dbReference type="PROSITE" id="PS50943">
    <property type="entry name" value="HTH_CROC1"/>
    <property type="match status" value="1"/>
</dbReference>